<evidence type="ECO:0000256" key="11">
    <source>
        <dbReference type="ARBA" id="ARBA00023310"/>
    </source>
</evidence>
<keyword evidence="5 12" id="KW-0812">Transmembrane</keyword>
<comment type="similarity">
    <text evidence="2 12">Belongs to the ATPase C chain family.</text>
</comment>
<comment type="function">
    <text evidence="12">F(1)F(0) ATP synthase produces ATP from ADP in the presence of a proton or sodium gradient. F-type ATPases consist of two structural domains, F(1) containing the extramembraneous catalytic core and F(0) containing the membrane proton channel, linked together by a central stalk and a peripheral stalk. During catalysis, ATP synthesis in the catalytic domain of F(1) is coupled via a rotary mechanism of the central stalk subunits to proton translocation.</text>
</comment>
<evidence type="ECO:0000259" key="14">
    <source>
        <dbReference type="Pfam" id="PF00137"/>
    </source>
</evidence>
<evidence type="ECO:0000256" key="5">
    <source>
        <dbReference type="ARBA" id="ARBA00022692"/>
    </source>
</evidence>
<dbReference type="STRING" id="671143.DAMO_2701"/>
<dbReference type="InterPro" id="IPR000454">
    <property type="entry name" value="ATP_synth_F0_csu"/>
</dbReference>
<dbReference type="InterPro" id="IPR035921">
    <property type="entry name" value="F/V-ATP_Csub_sf"/>
</dbReference>
<keyword evidence="11 12" id="KW-0066">ATP synthesis</keyword>
<feature type="site" description="Reversibly protonated during proton transport" evidence="12">
    <location>
        <position position="99"/>
    </location>
</feature>
<dbReference type="PRINTS" id="PR00124">
    <property type="entry name" value="ATPASEC"/>
</dbReference>
<evidence type="ECO:0000256" key="13">
    <source>
        <dbReference type="SAM" id="SignalP"/>
    </source>
</evidence>
<keyword evidence="13" id="KW-0732">Signal</keyword>
<evidence type="ECO:0000256" key="4">
    <source>
        <dbReference type="ARBA" id="ARBA00022547"/>
    </source>
</evidence>
<dbReference type="eggNOG" id="COG0636">
    <property type="taxonomic scope" value="Bacteria"/>
</dbReference>
<dbReference type="SUPFAM" id="SSF81333">
    <property type="entry name" value="F1F0 ATP synthase subunit C"/>
    <property type="match status" value="1"/>
</dbReference>
<dbReference type="AlphaFoldDB" id="D5MKF2"/>
<dbReference type="GO" id="GO:0033177">
    <property type="term" value="C:proton-transporting two-sector ATPase complex, proton-transporting domain"/>
    <property type="evidence" value="ECO:0007669"/>
    <property type="project" value="InterPro"/>
</dbReference>
<evidence type="ECO:0000256" key="9">
    <source>
        <dbReference type="ARBA" id="ARBA00023121"/>
    </source>
</evidence>
<protein>
    <recommendedName>
        <fullName evidence="12">ATP synthase subunit c</fullName>
    </recommendedName>
    <alternativeName>
        <fullName evidence="12">ATP synthase F(0) sector subunit c</fullName>
    </alternativeName>
    <alternativeName>
        <fullName evidence="12">F-type ATPase subunit c</fullName>
        <shortName evidence="12">F-ATPase subunit c</shortName>
    </alternativeName>
    <alternativeName>
        <fullName evidence="12">Lipid-binding protein</fullName>
    </alternativeName>
</protein>
<feature type="signal peptide" evidence="13">
    <location>
        <begin position="1"/>
        <end position="26"/>
    </location>
</feature>
<evidence type="ECO:0000256" key="8">
    <source>
        <dbReference type="ARBA" id="ARBA00023065"/>
    </source>
</evidence>
<dbReference type="GO" id="GO:0005886">
    <property type="term" value="C:plasma membrane"/>
    <property type="evidence" value="ECO:0007669"/>
    <property type="project" value="UniProtKB-SubCell"/>
</dbReference>
<comment type="function">
    <text evidence="12">Key component of the F(0) channel; it plays a direct role in translocation across the membrane. A homomeric c-ring of between 10-14 subunits forms the central stalk rotor element with the F(1) delta and epsilon subunits.</text>
</comment>
<evidence type="ECO:0000313" key="16">
    <source>
        <dbReference type="Proteomes" id="UP000006898"/>
    </source>
</evidence>
<keyword evidence="7 12" id="KW-1133">Transmembrane helix</keyword>
<evidence type="ECO:0000256" key="7">
    <source>
        <dbReference type="ARBA" id="ARBA00022989"/>
    </source>
</evidence>
<dbReference type="GO" id="GO:0045259">
    <property type="term" value="C:proton-transporting ATP synthase complex"/>
    <property type="evidence" value="ECO:0007669"/>
    <property type="project" value="UniProtKB-KW"/>
</dbReference>
<proteinExistence type="inferred from homology"/>
<keyword evidence="3 12" id="KW-0813">Transport</keyword>
<feature type="chain" id="PRO_5003074634" description="ATP synthase subunit c" evidence="13">
    <location>
        <begin position="27"/>
        <end position="126"/>
    </location>
</feature>
<evidence type="ECO:0000256" key="1">
    <source>
        <dbReference type="ARBA" id="ARBA00004141"/>
    </source>
</evidence>
<gene>
    <name evidence="12" type="primary">atpE</name>
    <name evidence="15" type="ORF">DAMO_2701</name>
</gene>
<dbReference type="GO" id="GO:0016787">
    <property type="term" value="F:hydrolase activity"/>
    <property type="evidence" value="ECO:0007669"/>
    <property type="project" value="UniProtKB-KW"/>
</dbReference>
<feature type="transmembrane region" description="Helical" evidence="12">
    <location>
        <begin position="89"/>
        <end position="115"/>
    </location>
</feature>
<dbReference type="InterPro" id="IPR005953">
    <property type="entry name" value="ATP_synth_csu_bac/chlpt"/>
</dbReference>
<dbReference type="NCBIfam" id="TIGR01260">
    <property type="entry name" value="ATP_synt_c"/>
    <property type="match status" value="1"/>
</dbReference>
<feature type="transmembrane region" description="Helical" evidence="12">
    <location>
        <begin position="42"/>
        <end position="64"/>
    </location>
</feature>
<dbReference type="KEGG" id="mox:DAMO_2701"/>
<dbReference type="PROSITE" id="PS00605">
    <property type="entry name" value="ATPASE_C"/>
    <property type="match status" value="1"/>
</dbReference>
<organism evidence="15 16">
    <name type="scientific">Methylomirabilis oxygeniifera</name>
    <dbReference type="NCBI Taxonomy" id="671143"/>
    <lineage>
        <taxon>Bacteria</taxon>
        <taxon>Candidatus Methylomirabilota</taxon>
        <taxon>Candidatus Methylomirabilia</taxon>
        <taxon>Candidatus Methylomirabilales</taxon>
        <taxon>Candidatus Methylomirabilaceae</taxon>
        <taxon>Candidatus Methylomirabilis</taxon>
    </lineage>
</organism>
<keyword evidence="15" id="KW-0378">Hydrolase</keyword>
<dbReference type="GO" id="GO:0008289">
    <property type="term" value="F:lipid binding"/>
    <property type="evidence" value="ECO:0007669"/>
    <property type="project" value="UniProtKB-KW"/>
</dbReference>
<keyword evidence="8 12" id="KW-0406">Ion transport</keyword>
<name>D5MKF2_METO1</name>
<evidence type="ECO:0000256" key="2">
    <source>
        <dbReference type="ARBA" id="ARBA00006704"/>
    </source>
</evidence>
<dbReference type="HOGENOM" id="CLU_148047_0_0_0"/>
<dbReference type="InterPro" id="IPR002379">
    <property type="entry name" value="ATPase_proteolipid_c-like_dom"/>
</dbReference>
<keyword evidence="9 12" id="KW-0446">Lipid-binding</keyword>
<dbReference type="InterPro" id="IPR020537">
    <property type="entry name" value="ATP_synth_F0_csu_DDCD_BS"/>
</dbReference>
<dbReference type="CDD" id="cd18121">
    <property type="entry name" value="ATP-synt_Fo_c"/>
    <property type="match status" value="1"/>
</dbReference>
<evidence type="ECO:0000256" key="3">
    <source>
        <dbReference type="ARBA" id="ARBA00022448"/>
    </source>
</evidence>
<dbReference type="GO" id="GO:0046933">
    <property type="term" value="F:proton-transporting ATP synthase activity, rotational mechanism"/>
    <property type="evidence" value="ECO:0007669"/>
    <property type="project" value="UniProtKB-UniRule"/>
</dbReference>
<keyword evidence="10 12" id="KW-0472">Membrane</keyword>
<comment type="subcellular location">
    <subcellularLocation>
        <location evidence="12">Cell membrane</location>
        <topology evidence="12">Multi-pass membrane protein</topology>
    </subcellularLocation>
    <subcellularLocation>
        <location evidence="1">Membrane</location>
        <topology evidence="1">Multi-pass membrane protein</topology>
    </subcellularLocation>
</comment>
<accession>D5MKF2</accession>
<dbReference type="Gene3D" id="1.20.120.610">
    <property type="entry name" value="lithium bound rotor ring of v- atpase"/>
    <property type="match status" value="1"/>
</dbReference>
<keyword evidence="12" id="KW-1003">Cell membrane</keyword>
<evidence type="ECO:0000256" key="10">
    <source>
        <dbReference type="ARBA" id="ARBA00023136"/>
    </source>
</evidence>
<reference evidence="15 16" key="1">
    <citation type="journal article" date="2010" name="Nature">
        <title>Nitrite-driven anaerobic methane oxidation by oxygenic bacteria.</title>
        <authorList>
            <person name="Ettwig K.F."/>
            <person name="Butler M.K."/>
            <person name="Le Paslier D."/>
            <person name="Pelletier E."/>
            <person name="Mangenot S."/>
            <person name="Kuypers M.M.M."/>
            <person name="Schreiber F."/>
            <person name="Dutilh B.E."/>
            <person name="Zedelius J."/>
            <person name="de Beer D."/>
            <person name="Gloerich J."/>
            <person name="Wessels H.J.C.T."/>
            <person name="van Allen T."/>
            <person name="Luesken F."/>
            <person name="Wu M."/>
            <person name="van de Pas-Schoonen K.T."/>
            <person name="Op den Camp H.J.M."/>
            <person name="Janssen-Megens E.M."/>
            <person name="Francoijs K-J."/>
            <person name="Stunnenberg H."/>
            <person name="Weissenbach J."/>
            <person name="Jetten M.S.M."/>
            <person name="Strous M."/>
        </authorList>
    </citation>
    <scope>NUCLEOTIDE SEQUENCE [LARGE SCALE GENOMIC DNA]</scope>
</reference>
<keyword evidence="6 12" id="KW-0375">Hydrogen ion transport</keyword>
<dbReference type="Pfam" id="PF00137">
    <property type="entry name" value="ATP-synt_C"/>
    <property type="match status" value="1"/>
</dbReference>
<feature type="domain" description="V-ATPase proteolipid subunit C-like" evidence="14">
    <location>
        <begin position="51"/>
        <end position="112"/>
    </location>
</feature>
<dbReference type="HAMAP" id="MF_01396">
    <property type="entry name" value="ATP_synth_c_bact"/>
    <property type="match status" value="1"/>
</dbReference>
<evidence type="ECO:0000256" key="6">
    <source>
        <dbReference type="ARBA" id="ARBA00022781"/>
    </source>
</evidence>
<sequence>MSRTQGALALLLVTVMLTFGSQMAFAAEGAAAESSGTSGSSMFFVVSVLTGGFAMAIASGAAAIGQSRAIVSALEAMGRQPAAAPKIQVAMIIGLALIESLAIYVLLVALIIFFANPFIKYVVPGA</sequence>
<evidence type="ECO:0000256" key="12">
    <source>
        <dbReference type="HAMAP-Rule" id="MF_01396"/>
    </source>
</evidence>
<keyword evidence="4 12" id="KW-0138">CF(0)</keyword>
<dbReference type="Proteomes" id="UP000006898">
    <property type="component" value="Chromosome"/>
</dbReference>
<dbReference type="EMBL" id="FP565575">
    <property type="protein sequence ID" value="CBE69774.1"/>
    <property type="molecule type" value="Genomic_DNA"/>
</dbReference>
<evidence type="ECO:0000313" key="15">
    <source>
        <dbReference type="EMBL" id="CBE69774.1"/>
    </source>
</evidence>